<name>A0ABS2BKP4_9NEIS</name>
<protein>
    <recommendedName>
        <fullName evidence="4">ABC-type transport auxiliary lipoprotein component domain-containing protein</fullName>
    </recommendedName>
</protein>
<dbReference type="PROSITE" id="PS51257">
    <property type="entry name" value="PROKAR_LIPOPROTEIN"/>
    <property type="match status" value="1"/>
</dbReference>
<feature type="signal peptide" evidence="1">
    <location>
        <begin position="1"/>
        <end position="17"/>
    </location>
</feature>
<dbReference type="SUPFAM" id="SSF159594">
    <property type="entry name" value="XCC0632-like"/>
    <property type="match status" value="1"/>
</dbReference>
<organism evidence="2 3">
    <name type="scientific">Jeongeupia naejangsanensis</name>
    <dbReference type="NCBI Taxonomy" id="613195"/>
    <lineage>
        <taxon>Bacteria</taxon>
        <taxon>Pseudomonadati</taxon>
        <taxon>Pseudomonadota</taxon>
        <taxon>Betaproteobacteria</taxon>
        <taxon>Neisseriales</taxon>
        <taxon>Chitinibacteraceae</taxon>
        <taxon>Jeongeupia</taxon>
    </lineage>
</organism>
<dbReference type="Proteomes" id="UP000809431">
    <property type="component" value="Unassembled WGS sequence"/>
</dbReference>
<reference evidence="2 3" key="1">
    <citation type="submission" date="2021-01" db="EMBL/GenBank/DDBJ databases">
        <title>Draft Genome Sequence and Polyhydroxyalkanoate Biosynthetic Potential of Jeongeupia naejangsanensis Type Strain DSM 24253.</title>
        <authorList>
            <person name="Turrini P."/>
            <person name="Artuso I."/>
            <person name="Lugli G.A."/>
            <person name="Frangipani E."/>
            <person name="Ventura M."/>
            <person name="Visca P."/>
        </authorList>
    </citation>
    <scope>NUCLEOTIDE SEQUENCE [LARGE SCALE GENOMIC DNA]</scope>
    <source>
        <strain evidence="2 3">DSM 24253</strain>
    </source>
</reference>
<dbReference type="RefSeq" id="WP_203538330.1">
    <property type="nucleotide sequence ID" value="NZ_JAESND010000004.1"/>
</dbReference>
<gene>
    <name evidence="2" type="ORF">JMJ54_10110</name>
</gene>
<proteinExistence type="predicted"/>
<evidence type="ECO:0000256" key="1">
    <source>
        <dbReference type="SAM" id="SignalP"/>
    </source>
</evidence>
<evidence type="ECO:0008006" key="4">
    <source>
        <dbReference type="Google" id="ProtNLM"/>
    </source>
</evidence>
<dbReference type="Gene3D" id="3.40.50.10610">
    <property type="entry name" value="ABC-type transport auxiliary lipoprotein component"/>
    <property type="match status" value="1"/>
</dbReference>
<feature type="chain" id="PRO_5045722255" description="ABC-type transport auxiliary lipoprotein component domain-containing protein" evidence="1">
    <location>
        <begin position="18"/>
        <end position="194"/>
    </location>
</feature>
<evidence type="ECO:0000313" key="2">
    <source>
        <dbReference type="EMBL" id="MBM3116189.1"/>
    </source>
</evidence>
<keyword evidence="1" id="KW-0732">Signal</keyword>
<sequence>MRTLLILVATVLLAACAASRPTAEFNYVLNAERPAQSAPTLAGATVYVGALAIDEPFGQRGFIYRETAHRFVTDPYRGYVAPPARQIENRLKEWLIAAGATLTQDPNAASHAIDGRISALYTELQPEQPREAVVRLQLALRNGKTPARQLAVAGHAPISPMNGDGIAAAANTALAEALSQLETALAGESRATLR</sequence>
<accession>A0ABS2BKP4</accession>
<evidence type="ECO:0000313" key="3">
    <source>
        <dbReference type="Proteomes" id="UP000809431"/>
    </source>
</evidence>
<comment type="caution">
    <text evidence="2">The sequence shown here is derived from an EMBL/GenBank/DDBJ whole genome shotgun (WGS) entry which is preliminary data.</text>
</comment>
<dbReference type="EMBL" id="JAESND010000004">
    <property type="protein sequence ID" value="MBM3116189.1"/>
    <property type="molecule type" value="Genomic_DNA"/>
</dbReference>
<keyword evidence="3" id="KW-1185">Reference proteome</keyword>